<dbReference type="InterPro" id="IPR004358">
    <property type="entry name" value="Sig_transdc_His_kin-like_C"/>
</dbReference>
<dbReference type="SMART" id="SM00448">
    <property type="entry name" value="REC"/>
    <property type="match status" value="1"/>
</dbReference>
<dbReference type="PANTHER" id="PTHR43065:SF42">
    <property type="entry name" value="TWO-COMPONENT SENSOR PPRA"/>
    <property type="match status" value="1"/>
</dbReference>
<evidence type="ECO:0000259" key="7">
    <source>
        <dbReference type="PROSITE" id="PS50110"/>
    </source>
</evidence>
<dbReference type="SUPFAM" id="SSF52172">
    <property type="entry name" value="CheY-like"/>
    <property type="match status" value="1"/>
</dbReference>
<feature type="domain" description="Response regulatory" evidence="7">
    <location>
        <begin position="605"/>
        <end position="719"/>
    </location>
</feature>
<dbReference type="AlphaFoldDB" id="A0A2B8B8H4"/>
<dbReference type="InterPro" id="IPR001789">
    <property type="entry name" value="Sig_transdc_resp-reg_receiver"/>
</dbReference>
<dbReference type="InterPro" id="IPR003661">
    <property type="entry name" value="HisK_dim/P_dom"/>
</dbReference>
<keyword evidence="9" id="KW-1185">Reference proteome</keyword>
<accession>A0A2B8B8H4</accession>
<dbReference type="GO" id="GO:0000155">
    <property type="term" value="F:phosphorelay sensor kinase activity"/>
    <property type="evidence" value="ECO:0007669"/>
    <property type="project" value="InterPro"/>
</dbReference>
<organism evidence="8 9">
    <name type="scientific">Azospirillum palustre</name>
    <dbReference type="NCBI Taxonomy" id="2044885"/>
    <lineage>
        <taxon>Bacteria</taxon>
        <taxon>Pseudomonadati</taxon>
        <taxon>Pseudomonadota</taxon>
        <taxon>Alphaproteobacteria</taxon>
        <taxon>Rhodospirillales</taxon>
        <taxon>Azospirillaceae</taxon>
        <taxon>Azospirillum</taxon>
    </lineage>
</organism>
<keyword evidence="5" id="KW-0472">Membrane</keyword>
<reference evidence="9" key="1">
    <citation type="submission" date="2017-10" db="EMBL/GenBank/DDBJ databases">
        <authorList>
            <person name="Kravchenko I.K."/>
            <person name="Grouzdev D.S."/>
        </authorList>
    </citation>
    <scope>NUCLEOTIDE SEQUENCE [LARGE SCALE GENOMIC DNA]</scope>
    <source>
        <strain evidence="9">B2</strain>
    </source>
</reference>
<dbReference type="Pfam" id="PF00072">
    <property type="entry name" value="Response_reg"/>
    <property type="match status" value="1"/>
</dbReference>
<evidence type="ECO:0000259" key="6">
    <source>
        <dbReference type="PROSITE" id="PS50109"/>
    </source>
</evidence>
<dbReference type="SMART" id="SM00387">
    <property type="entry name" value="HATPase_c"/>
    <property type="match status" value="1"/>
</dbReference>
<dbReference type="RefSeq" id="WP_098741025.1">
    <property type="nucleotide sequence ID" value="NZ_PDKW01000043.1"/>
</dbReference>
<dbReference type="InterPro" id="IPR005467">
    <property type="entry name" value="His_kinase_dom"/>
</dbReference>
<dbReference type="PRINTS" id="PR00344">
    <property type="entry name" value="BCTRLSENSOR"/>
</dbReference>
<dbReference type="PROSITE" id="PS50109">
    <property type="entry name" value="HIS_KIN"/>
    <property type="match status" value="1"/>
</dbReference>
<comment type="catalytic activity">
    <reaction evidence="1">
        <text>ATP + protein L-histidine = ADP + protein N-phospho-L-histidine.</text>
        <dbReference type="EC" id="2.7.13.3"/>
    </reaction>
</comment>
<dbReference type="InterPro" id="IPR036890">
    <property type="entry name" value="HATPase_C_sf"/>
</dbReference>
<dbReference type="InterPro" id="IPR054327">
    <property type="entry name" value="His-kinase-like_sensor"/>
</dbReference>
<gene>
    <name evidence="8" type="ORF">CRT60_25205</name>
</gene>
<dbReference type="Gene3D" id="3.30.565.10">
    <property type="entry name" value="Histidine kinase-like ATPase, C-terminal domain"/>
    <property type="match status" value="1"/>
</dbReference>
<dbReference type="InterPro" id="IPR003594">
    <property type="entry name" value="HATPase_dom"/>
</dbReference>
<dbReference type="PROSITE" id="PS50110">
    <property type="entry name" value="RESPONSE_REGULATORY"/>
    <property type="match status" value="1"/>
</dbReference>
<keyword evidence="5" id="KW-0812">Transmembrane</keyword>
<dbReference type="Proteomes" id="UP000225379">
    <property type="component" value="Unassembled WGS sequence"/>
</dbReference>
<evidence type="ECO:0000256" key="4">
    <source>
        <dbReference type="PROSITE-ProRule" id="PRU00169"/>
    </source>
</evidence>
<dbReference type="SUPFAM" id="SSF55874">
    <property type="entry name" value="ATPase domain of HSP90 chaperone/DNA topoisomerase II/histidine kinase"/>
    <property type="match status" value="1"/>
</dbReference>
<dbReference type="InterPro" id="IPR036097">
    <property type="entry name" value="HisK_dim/P_sf"/>
</dbReference>
<dbReference type="Gene3D" id="1.10.287.130">
    <property type="match status" value="1"/>
</dbReference>
<dbReference type="CDD" id="cd12914">
    <property type="entry name" value="PDC1_DGC_like"/>
    <property type="match status" value="1"/>
</dbReference>
<dbReference type="Pfam" id="PF00512">
    <property type="entry name" value="HisKA"/>
    <property type="match status" value="1"/>
</dbReference>
<feature type="modified residue" description="4-aspartylphosphate" evidence="4">
    <location>
        <position position="655"/>
    </location>
</feature>
<keyword evidence="5" id="KW-1133">Transmembrane helix</keyword>
<dbReference type="PANTHER" id="PTHR43065">
    <property type="entry name" value="SENSOR HISTIDINE KINASE"/>
    <property type="match status" value="1"/>
</dbReference>
<sequence length="732" mass="79432">MPVRNLDSRTDRRGALRLLRLLLAVSVALPLVLFAGIGWRERWEAQDEAERNSSKNALILHEHVLKVFDTMSQVLDRVDERIHGRSWREIAESEPLHRYLKTLEGELEQIGAIGLTDPDGFVRNSSLVFPARNSYIGDRADFREQREQDSGLLIAGPVVDPTSGKPSFGISRRRSGPGGPDGSFDGMIAAIVDPDYFASFYRRIIGTEGESIALIRDDGAMLMRFPTLDPTRPNATLPTLPADRGLRAEIRRQPDEGIFHTGNSIVQGLERVFAYKRVGAFPIYVVYGLDGTQVTRSWWRNMALDAAFVAPATLALALLAWLAYSRAASENAAVQRWAEEVRNRERLEEALRQSQKMEALGQLTGGVAHDFNNLLTAALANLHLLARHLPADGQRFLAGARTALERAEKLTRQLLSFSRQDAVNPTVVDLGDSLRRMADLLERSVRADVVLEWDIAPEPMAVAVDQVQLEMAVLNLVLNARDAMPGGGRIRIAAAPIGTGPIAAALSPQPRTVRIEVSDSGAGMPPDVMARAFDPFFTTKGVGKGTGLGLSMVYGFARQSGGSATIDSRPGEGTHVCIDLPLTDARPEEPAPLPAAPVADIRPLRILVVEDNPLVLMATVEGLTQEGFSVETAEDGVTALALLETDRNFDLVVSDVVMPGGVSGIDLARHIREHWPQLRVLLASGYSPESLATMGADTASVLAKPFTPDQLAARIRSLTRTGQGGGAADGIR</sequence>
<evidence type="ECO:0000256" key="1">
    <source>
        <dbReference type="ARBA" id="ARBA00000085"/>
    </source>
</evidence>
<comment type="caution">
    <text evidence="8">The sequence shown here is derived from an EMBL/GenBank/DDBJ whole genome shotgun (WGS) entry which is preliminary data.</text>
</comment>
<dbReference type="OrthoDB" id="9796100at2"/>
<evidence type="ECO:0000256" key="5">
    <source>
        <dbReference type="SAM" id="Phobius"/>
    </source>
</evidence>
<dbReference type="CDD" id="cd12915">
    <property type="entry name" value="PDC2_DGC_like"/>
    <property type="match status" value="1"/>
</dbReference>
<keyword evidence="8" id="KW-0418">Kinase</keyword>
<dbReference type="InterPro" id="IPR011006">
    <property type="entry name" value="CheY-like_superfamily"/>
</dbReference>
<keyword evidence="8" id="KW-0808">Transferase</keyword>
<dbReference type="SUPFAM" id="SSF47384">
    <property type="entry name" value="Homodimeric domain of signal transducing histidine kinase"/>
    <property type="match status" value="1"/>
</dbReference>
<name>A0A2B8B8H4_9PROT</name>
<dbReference type="Pfam" id="PF22588">
    <property type="entry name" value="dCache_1_like"/>
    <property type="match status" value="1"/>
</dbReference>
<evidence type="ECO:0000256" key="3">
    <source>
        <dbReference type="ARBA" id="ARBA00022553"/>
    </source>
</evidence>
<dbReference type="EMBL" id="PDKW01000043">
    <property type="protein sequence ID" value="PGH55026.1"/>
    <property type="molecule type" value="Genomic_DNA"/>
</dbReference>
<dbReference type="EC" id="2.7.13.3" evidence="2"/>
<protein>
    <recommendedName>
        <fullName evidence="2">histidine kinase</fullName>
        <ecNumber evidence="2">2.7.13.3</ecNumber>
    </recommendedName>
</protein>
<dbReference type="Gene3D" id="3.30.450.20">
    <property type="entry name" value="PAS domain"/>
    <property type="match status" value="2"/>
</dbReference>
<dbReference type="Gene3D" id="3.40.50.2300">
    <property type="match status" value="1"/>
</dbReference>
<evidence type="ECO:0000313" key="8">
    <source>
        <dbReference type="EMBL" id="PGH55026.1"/>
    </source>
</evidence>
<feature type="domain" description="Histidine kinase" evidence="6">
    <location>
        <begin position="366"/>
        <end position="584"/>
    </location>
</feature>
<evidence type="ECO:0000256" key="2">
    <source>
        <dbReference type="ARBA" id="ARBA00012438"/>
    </source>
</evidence>
<feature type="transmembrane region" description="Helical" evidence="5">
    <location>
        <begin position="20"/>
        <end position="39"/>
    </location>
</feature>
<dbReference type="Pfam" id="PF02518">
    <property type="entry name" value="HATPase_c"/>
    <property type="match status" value="1"/>
</dbReference>
<keyword evidence="3 4" id="KW-0597">Phosphoprotein</keyword>
<proteinExistence type="predicted"/>
<dbReference type="SMART" id="SM00388">
    <property type="entry name" value="HisKA"/>
    <property type="match status" value="1"/>
</dbReference>
<evidence type="ECO:0000313" key="9">
    <source>
        <dbReference type="Proteomes" id="UP000225379"/>
    </source>
</evidence>